<organism evidence="6 7">
    <name type="scientific">Uabimicrobium amorphum</name>
    <dbReference type="NCBI Taxonomy" id="2596890"/>
    <lineage>
        <taxon>Bacteria</taxon>
        <taxon>Pseudomonadati</taxon>
        <taxon>Planctomycetota</taxon>
        <taxon>Candidatus Uabimicrobiia</taxon>
        <taxon>Candidatus Uabimicrobiales</taxon>
        <taxon>Candidatus Uabimicrobiaceae</taxon>
        <taxon>Candidatus Uabimicrobium</taxon>
    </lineage>
</organism>
<dbReference type="Proteomes" id="UP000326354">
    <property type="component" value="Chromosome"/>
</dbReference>
<dbReference type="NCBIfam" id="NF008425">
    <property type="entry name" value="PRK11259.1"/>
    <property type="match status" value="1"/>
</dbReference>
<evidence type="ECO:0000259" key="5">
    <source>
        <dbReference type="Pfam" id="PF01266"/>
    </source>
</evidence>
<dbReference type="InterPro" id="IPR036188">
    <property type="entry name" value="FAD/NAD-bd_sf"/>
</dbReference>
<dbReference type="GO" id="GO:0050660">
    <property type="term" value="F:flavin adenine dinucleotide binding"/>
    <property type="evidence" value="ECO:0007669"/>
    <property type="project" value="InterPro"/>
</dbReference>
<protein>
    <submittedName>
        <fullName evidence="6">N-methyl-L-tryptophan oxidase</fullName>
    </submittedName>
</protein>
<gene>
    <name evidence="6" type="ORF">UABAM_05661</name>
</gene>
<evidence type="ECO:0000313" key="6">
    <source>
        <dbReference type="EMBL" id="BBM87258.1"/>
    </source>
</evidence>
<dbReference type="Gene3D" id="3.50.50.60">
    <property type="entry name" value="FAD/NAD(P)-binding domain"/>
    <property type="match status" value="1"/>
</dbReference>
<dbReference type="PROSITE" id="PS51257">
    <property type="entry name" value="PROKAR_LIPOPROTEIN"/>
    <property type="match status" value="1"/>
</dbReference>
<dbReference type="OrthoDB" id="9794226at2"/>
<feature type="domain" description="FAD dependent oxidoreductase" evidence="5">
    <location>
        <begin position="5"/>
        <end position="352"/>
    </location>
</feature>
<dbReference type="AlphaFoldDB" id="A0A5S9ISC7"/>
<dbReference type="KEGG" id="uam:UABAM_05661"/>
<dbReference type="InterPro" id="IPR045170">
    <property type="entry name" value="MTOX"/>
</dbReference>
<dbReference type="InterPro" id="IPR006076">
    <property type="entry name" value="FAD-dep_OxRdtase"/>
</dbReference>
<name>A0A5S9ISC7_UABAM</name>
<keyword evidence="7" id="KW-1185">Reference proteome</keyword>
<dbReference type="RefSeq" id="WP_151971284.1">
    <property type="nucleotide sequence ID" value="NZ_AP019860.1"/>
</dbReference>
<keyword evidence="3" id="KW-0274">FAD</keyword>
<evidence type="ECO:0000313" key="7">
    <source>
        <dbReference type="Proteomes" id="UP000326354"/>
    </source>
</evidence>
<dbReference type="PANTHER" id="PTHR10961">
    <property type="entry name" value="PEROXISOMAL SARCOSINE OXIDASE"/>
    <property type="match status" value="1"/>
</dbReference>
<evidence type="ECO:0000256" key="2">
    <source>
        <dbReference type="ARBA" id="ARBA00022630"/>
    </source>
</evidence>
<keyword evidence="2" id="KW-0285">Flavoprotein</keyword>
<dbReference type="SUPFAM" id="SSF54373">
    <property type="entry name" value="FAD-linked reductases, C-terminal domain"/>
    <property type="match status" value="1"/>
</dbReference>
<dbReference type="EMBL" id="AP019860">
    <property type="protein sequence ID" value="BBM87258.1"/>
    <property type="molecule type" value="Genomic_DNA"/>
</dbReference>
<dbReference type="Gene3D" id="3.30.9.10">
    <property type="entry name" value="D-Amino Acid Oxidase, subunit A, domain 2"/>
    <property type="match status" value="1"/>
</dbReference>
<evidence type="ECO:0000256" key="1">
    <source>
        <dbReference type="ARBA" id="ARBA00001974"/>
    </source>
</evidence>
<proteinExistence type="predicted"/>
<dbReference type="PANTHER" id="PTHR10961:SF46">
    <property type="entry name" value="PEROXISOMAL SARCOSINE OXIDASE"/>
    <property type="match status" value="1"/>
</dbReference>
<comment type="cofactor">
    <cofactor evidence="1">
        <name>FAD</name>
        <dbReference type="ChEBI" id="CHEBI:57692"/>
    </cofactor>
</comment>
<dbReference type="Pfam" id="PF01266">
    <property type="entry name" value="DAO"/>
    <property type="match status" value="1"/>
</dbReference>
<dbReference type="GO" id="GO:0008115">
    <property type="term" value="F:sarcosine oxidase activity"/>
    <property type="evidence" value="ECO:0007669"/>
    <property type="project" value="TreeGrafter"/>
</dbReference>
<keyword evidence="4" id="KW-0560">Oxidoreductase</keyword>
<reference evidence="6 7" key="1">
    <citation type="submission" date="2019-08" db="EMBL/GenBank/DDBJ databases">
        <title>Complete genome sequence of Candidatus Uab amorphum.</title>
        <authorList>
            <person name="Shiratori T."/>
            <person name="Suzuki S."/>
            <person name="Kakizawa Y."/>
            <person name="Ishida K."/>
        </authorList>
    </citation>
    <scope>NUCLEOTIDE SEQUENCE [LARGE SCALE GENOMIC DNA]</scope>
    <source>
        <strain evidence="6 7">SRT547</strain>
    </source>
</reference>
<accession>A0A5S9ISC7</accession>
<sequence length="371" mass="42802">MRNFDIAIIGAGALGTACAYQLSKDGHQVVLFDQFAPPHTKGSSHGGTRLFRQAYFEDERYIPFLKEAYQLWKHWEHEFQQKLLHENGYLTIFDSTSDIAQKMHNNAQKWNITGTEFDSQQLKETFPQFQNTDGYCAYLEKQAGMLDVMTIFEQCQEHFKKQGGTTSFDNKVIGWKQQDNSYVISTQQGQFHCAKIIVANGAWLTKMPEICDMKLTIKRGVQFWYDPPQDFPSGQMPCFAFALGKDYVFGFPPFAKQGIKIASYHPRDEIHNIDQPRTAYTPQELNDVDKVARQFFPWLTKSPQEFHVCMYTLTTDEDFILDYAPQDRNTLILGGGSGHAFKFMPFLAKQISQFFPQGNPIPEELRFFGHR</sequence>
<evidence type="ECO:0000256" key="3">
    <source>
        <dbReference type="ARBA" id="ARBA00022827"/>
    </source>
</evidence>
<dbReference type="SUPFAM" id="SSF51905">
    <property type="entry name" value="FAD/NAD(P)-binding domain"/>
    <property type="match status" value="1"/>
</dbReference>
<evidence type="ECO:0000256" key="4">
    <source>
        <dbReference type="ARBA" id="ARBA00023002"/>
    </source>
</evidence>